<feature type="region of interest" description="Disordered" evidence="9">
    <location>
        <begin position="73"/>
        <end position="93"/>
    </location>
</feature>
<dbReference type="InterPro" id="IPR000536">
    <property type="entry name" value="Nucl_hrmn_rcpt_lig-bd"/>
</dbReference>
<evidence type="ECO:0000256" key="2">
    <source>
        <dbReference type="ARBA" id="ARBA00004496"/>
    </source>
</evidence>
<dbReference type="InterPro" id="IPR033544">
    <property type="entry name" value="NR0B1/2"/>
</dbReference>
<reference evidence="11" key="1">
    <citation type="submission" date="2015-07" db="EMBL/GenBank/DDBJ databases">
        <title>MeaNS - Measles Nucleotide Surveillance Program.</title>
        <authorList>
            <person name="Tran T."/>
            <person name="Druce J."/>
        </authorList>
    </citation>
    <scope>NUCLEOTIDE SEQUENCE</scope>
    <source>
        <strain evidence="11">UCB-OBI-ISO-001</strain>
        <tissue evidence="11">Gonad</tissue>
    </source>
</reference>
<dbReference type="GO" id="GO:0000122">
    <property type="term" value="P:negative regulation of transcription by RNA polymerase II"/>
    <property type="evidence" value="ECO:0007669"/>
    <property type="project" value="TreeGrafter"/>
</dbReference>
<dbReference type="PRINTS" id="PR00398">
    <property type="entry name" value="STRDHORMONER"/>
</dbReference>
<dbReference type="GO" id="GO:0005634">
    <property type="term" value="C:nucleus"/>
    <property type="evidence" value="ECO:0007669"/>
    <property type="project" value="UniProtKB-SubCell"/>
</dbReference>
<evidence type="ECO:0000256" key="7">
    <source>
        <dbReference type="ARBA" id="ARBA00023163"/>
    </source>
</evidence>
<evidence type="ECO:0000256" key="9">
    <source>
        <dbReference type="SAM" id="MobiDB-lite"/>
    </source>
</evidence>
<feature type="region of interest" description="Disordered" evidence="9">
    <location>
        <begin position="255"/>
        <end position="289"/>
    </location>
</feature>
<keyword evidence="6" id="KW-0805">Transcription regulation</keyword>
<dbReference type="PANTHER" id="PTHR24081:SF8">
    <property type="entry name" value="NR LBD DOMAIN-CONTAINING PROTEIN"/>
    <property type="match status" value="1"/>
</dbReference>
<dbReference type="SMART" id="SM00430">
    <property type="entry name" value="HOLI"/>
    <property type="match status" value="1"/>
</dbReference>
<dbReference type="InterPro" id="IPR035500">
    <property type="entry name" value="NHR-like_dom_sf"/>
</dbReference>
<keyword evidence="5" id="KW-0678">Repressor</keyword>
<dbReference type="Pfam" id="PF00104">
    <property type="entry name" value="Hormone_recep"/>
    <property type="match status" value="1"/>
</dbReference>
<feature type="region of interest" description="Disordered" evidence="9">
    <location>
        <begin position="330"/>
        <end position="382"/>
    </location>
</feature>
<evidence type="ECO:0000259" key="10">
    <source>
        <dbReference type="PROSITE" id="PS51843"/>
    </source>
</evidence>
<keyword evidence="8" id="KW-0675">Receptor</keyword>
<feature type="compositionally biased region" description="Low complexity" evidence="9">
    <location>
        <begin position="403"/>
        <end position="420"/>
    </location>
</feature>
<comment type="subcellular location">
    <subcellularLocation>
        <location evidence="2">Cytoplasm</location>
    </subcellularLocation>
    <subcellularLocation>
        <location evidence="1">Nucleus</location>
    </subcellularLocation>
</comment>
<evidence type="ECO:0000256" key="1">
    <source>
        <dbReference type="ARBA" id="ARBA00004123"/>
    </source>
</evidence>
<evidence type="ECO:0000256" key="3">
    <source>
        <dbReference type="ARBA" id="ARBA00006647"/>
    </source>
</evidence>
<keyword evidence="4" id="KW-0963">Cytoplasm</keyword>
<evidence type="ECO:0000256" key="4">
    <source>
        <dbReference type="ARBA" id="ARBA00022490"/>
    </source>
</evidence>
<evidence type="ECO:0000256" key="8">
    <source>
        <dbReference type="ARBA" id="ARBA00023170"/>
    </source>
</evidence>
<dbReference type="GO" id="GO:0005737">
    <property type="term" value="C:cytoplasm"/>
    <property type="evidence" value="ECO:0007669"/>
    <property type="project" value="UniProtKB-SubCell"/>
</dbReference>
<comment type="similarity">
    <text evidence="3">Belongs to the nuclear hormone receptor family. NR0 subfamily.</text>
</comment>
<evidence type="ECO:0000256" key="6">
    <source>
        <dbReference type="ARBA" id="ARBA00023015"/>
    </source>
</evidence>
<dbReference type="KEGG" id="obi:106870945"/>
<feature type="compositionally biased region" description="Polar residues" evidence="9">
    <location>
        <begin position="371"/>
        <end position="382"/>
    </location>
</feature>
<dbReference type="PANTHER" id="PTHR24081">
    <property type="entry name" value="NUCLEAR RECEPTOR SUBFAMILY 0 GROUP B"/>
    <property type="match status" value="1"/>
</dbReference>
<feature type="compositionally biased region" description="Low complexity" evidence="9">
    <location>
        <begin position="339"/>
        <end position="360"/>
    </location>
</feature>
<dbReference type="OrthoDB" id="9926883at2759"/>
<dbReference type="InterPro" id="IPR001723">
    <property type="entry name" value="Nuclear_hrmn_rcpt"/>
</dbReference>
<name>A0A0L8HH05_OCTBM</name>
<feature type="compositionally biased region" description="Low complexity" evidence="9">
    <location>
        <begin position="257"/>
        <end position="286"/>
    </location>
</feature>
<gene>
    <name evidence="11" type="ORF">OCBIM_22015624mg</name>
</gene>
<dbReference type="AlphaFoldDB" id="A0A0L8HH05"/>
<organism evidence="11">
    <name type="scientific">Octopus bimaculoides</name>
    <name type="common">California two-spotted octopus</name>
    <dbReference type="NCBI Taxonomy" id="37653"/>
    <lineage>
        <taxon>Eukaryota</taxon>
        <taxon>Metazoa</taxon>
        <taxon>Spiralia</taxon>
        <taxon>Lophotrochozoa</taxon>
        <taxon>Mollusca</taxon>
        <taxon>Cephalopoda</taxon>
        <taxon>Coleoidea</taxon>
        <taxon>Octopodiformes</taxon>
        <taxon>Octopoda</taxon>
        <taxon>Incirrata</taxon>
        <taxon>Octopodidae</taxon>
        <taxon>Octopus</taxon>
    </lineage>
</organism>
<feature type="domain" description="NR LBD" evidence="10">
    <location>
        <begin position="409"/>
        <end position="648"/>
    </location>
</feature>
<feature type="region of interest" description="Disordered" evidence="9">
    <location>
        <begin position="396"/>
        <end position="429"/>
    </location>
</feature>
<evidence type="ECO:0000313" key="11">
    <source>
        <dbReference type="EMBL" id="KOF88055.1"/>
    </source>
</evidence>
<evidence type="ECO:0000256" key="5">
    <source>
        <dbReference type="ARBA" id="ARBA00022491"/>
    </source>
</evidence>
<keyword evidence="7" id="KW-0804">Transcription</keyword>
<sequence>MGEMQFSISNIHYEPLKWTGSPNQNSPHLTMQPSYLNWEPYPTTQERATSYEKRYNTLESVLLGQVPASYSHLTTSPHLSSSPSNSSSCSTSPSPTAFSDRSFSASPSCYSTGQSFYHKSDVSRSSASSPSGYQSEPMDLSCKGFSSSASSICSTGSRKSICSDSSGYGGEEHQLEDGTFPLTYQYTHDNGRTTDPSLLSSCGTTYMSVDQQAMQMANSSINQPLRSRHSPIQFLSDTSIQQRQSPIENHLSTVPPLHQQQQQQQHQLLDVPHHSSQQQSSSVQSSDMSMEIQHSLAMQGHSSHKKDSCNNSPSRHCISPRLVLHHNSLTGHQDEHRSPWQSTSQPQLSQQSLQNSDSYQAGIDSRPSPPLQNQSSTQSKNGHSLLRDLLSCGRNDSKQNKMSLSSSSDFSSISSSNSSSNDDTLPQEKETKIEYDGSKDYLLSSTARVTLAKKNLLPISARVTEWLYKMVKFAKEIPQFMKLPNNDRLTLILNSWTRMLLMHMAENNFQFAVTPLPSSPAHDHEVPASDEPTMKSVESIQSIIRKCQCMNLDSSEYKYLRMLVLFNAGYVGLEMASIVDSMNSCIQQRLQQHINTKHPRDHIRFSRVLMSLPSLYGINCKMVDNLFCRYIHGKTDVEVLLKDLLQDL</sequence>
<dbReference type="PROSITE" id="PS51843">
    <property type="entry name" value="NR_LBD"/>
    <property type="match status" value="1"/>
</dbReference>
<dbReference type="EMBL" id="KQ418269">
    <property type="protein sequence ID" value="KOF88055.1"/>
    <property type="molecule type" value="Genomic_DNA"/>
</dbReference>
<feature type="region of interest" description="Disordered" evidence="9">
    <location>
        <begin position="297"/>
        <end position="316"/>
    </location>
</feature>
<accession>A0A0L8HH05</accession>
<dbReference type="GO" id="GO:0003714">
    <property type="term" value="F:transcription corepressor activity"/>
    <property type="evidence" value="ECO:0007669"/>
    <property type="project" value="TreeGrafter"/>
</dbReference>
<dbReference type="SUPFAM" id="SSF48508">
    <property type="entry name" value="Nuclear receptor ligand-binding domain"/>
    <property type="match status" value="1"/>
</dbReference>
<proteinExistence type="inferred from homology"/>
<protein>
    <recommendedName>
        <fullName evidence="10">NR LBD domain-containing protein</fullName>
    </recommendedName>
</protein>
<dbReference type="Gene3D" id="1.10.565.10">
    <property type="entry name" value="Retinoid X Receptor"/>
    <property type="match status" value="1"/>
</dbReference>